<gene>
    <name evidence="10" type="ORF">ROR02_28700</name>
</gene>
<accession>A0A512HBB8</accession>
<dbReference type="GO" id="GO:0005829">
    <property type="term" value="C:cytosol"/>
    <property type="evidence" value="ECO:0007669"/>
    <property type="project" value="TreeGrafter"/>
</dbReference>
<dbReference type="PANTHER" id="PTHR33202:SF6">
    <property type="entry name" value="ZINC UPTAKE REGULATION PROTEIN"/>
    <property type="match status" value="1"/>
</dbReference>
<evidence type="ECO:0000313" key="10">
    <source>
        <dbReference type="EMBL" id="GEO82739.1"/>
    </source>
</evidence>
<dbReference type="Gene3D" id="1.10.10.10">
    <property type="entry name" value="Winged helix-like DNA-binding domain superfamily/Winged helix DNA-binding domain"/>
    <property type="match status" value="1"/>
</dbReference>
<dbReference type="Pfam" id="PF01475">
    <property type="entry name" value="FUR"/>
    <property type="match status" value="1"/>
</dbReference>
<dbReference type="GO" id="GO:0003700">
    <property type="term" value="F:DNA-binding transcription factor activity"/>
    <property type="evidence" value="ECO:0007669"/>
    <property type="project" value="InterPro"/>
</dbReference>
<name>A0A512HBB8_9PROT</name>
<feature type="binding site" evidence="8">
    <location>
        <position position="115"/>
    </location>
    <ligand>
        <name>Fe cation</name>
        <dbReference type="ChEBI" id="CHEBI:24875"/>
    </ligand>
</feature>
<dbReference type="InterPro" id="IPR036388">
    <property type="entry name" value="WH-like_DNA-bd_sf"/>
</dbReference>
<dbReference type="PANTHER" id="PTHR33202">
    <property type="entry name" value="ZINC UPTAKE REGULATION PROTEIN"/>
    <property type="match status" value="1"/>
</dbReference>
<sequence length="175" mass="18652">MCDVITFGKGGDVTQDAHQIDPPSPGGDKGHKSPPPGRRLTPARQRVLDVLRAAPQGHALGAYDILERLAGQGPGRPAPMSVYRALDFLMTEGLVHRLASLNAFVACPHPDTGPHAPQFLICRSCRAVIEQDGAPVTHLLSAAARASDFLPDGRAVVEVDGLCAHCRARESDREQ</sequence>
<feature type="region of interest" description="Disordered" evidence="9">
    <location>
        <begin position="9"/>
        <end position="40"/>
    </location>
</feature>
<feature type="binding site" evidence="7">
    <location>
        <position position="166"/>
    </location>
    <ligand>
        <name>Zn(2+)</name>
        <dbReference type="ChEBI" id="CHEBI:29105"/>
    </ligand>
</feature>
<dbReference type="GO" id="GO:0008270">
    <property type="term" value="F:zinc ion binding"/>
    <property type="evidence" value="ECO:0007669"/>
    <property type="project" value="TreeGrafter"/>
</dbReference>
<dbReference type="AlphaFoldDB" id="A0A512HBB8"/>
<evidence type="ECO:0000256" key="3">
    <source>
        <dbReference type="ARBA" id="ARBA00022833"/>
    </source>
</evidence>
<keyword evidence="4" id="KW-0805">Transcription regulation</keyword>
<dbReference type="EMBL" id="BJZO01000104">
    <property type="protein sequence ID" value="GEO82739.1"/>
    <property type="molecule type" value="Genomic_DNA"/>
</dbReference>
<evidence type="ECO:0000256" key="9">
    <source>
        <dbReference type="SAM" id="MobiDB-lite"/>
    </source>
</evidence>
<dbReference type="InterPro" id="IPR043135">
    <property type="entry name" value="Fur_C"/>
</dbReference>
<evidence type="ECO:0000256" key="4">
    <source>
        <dbReference type="ARBA" id="ARBA00023015"/>
    </source>
</evidence>
<keyword evidence="5" id="KW-0238">DNA-binding</keyword>
<dbReference type="GO" id="GO:1900376">
    <property type="term" value="P:regulation of secondary metabolite biosynthetic process"/>
    <property type="evidence" value="ECO:0007669"/>
    <property type="project" value="TreeGrafter"/>
</dbReference>
<comment type="cofactor">
    <cofactor evidence="7">
        <name>Zn(2+)</name>
        <dbReference type="ChEBI" id="CHEBI:29105"/>
    </cofactor>
    <text evidence="7">Binds 1 zinc ion per subunit.</text>
</comment>
<dbReference type="Proteomes" id="UP000321567">
    <property type="component" value="Unassembled WGS sequence"/>
</dbReference>
<comment type="caution">
    <text evidence="10">The sequence shown here is derived from an EMBL/GenBank/DDBJ whole genome shotgun (WGS) entry which is preliminary data.</text>
</comment>
<dbReference type="GO" id="GO:0045892">
    <property type="term" value="P:negative regulation of DNA-templated transcription"/>
    <property type="evidence" value="ECO:0007669"/>
    <property type="project" value="TreeGrafter"/>
</dbReference>
<dbReference type="SUPFAM" id="SSF46785">
    <property type="entry name" value="Winged helix' DNA-binding domain"/>
    <property type="match status" value="1"/>
</dbReference>
<comment type="cofactor">
    <cofactor evidence="8">
        <name>Mn(2+)</name>
        <dbReference type="ChEBI" id="CHEBI:29035"/>
    </cofactor>
    <cofactor evidence="8">
        <name>Fe(2+)</name>
        <dbReference type="ChEBI" id="CHEBI:29033"/>
    </cofactor>
    <text evidence="8">Binds 1 Mn(2+) or Fe(2+) ion per subunit.</text>
</comment>
<evidence type="ECO:0000256" key="2">
    <source>
        <dbReference type="ARBA" id="ARBA00022491"/>
    </source>
</evidence>
<protein>
    <submittedName>
        <fullName evidence="10">Uncharacterized protein</fullName>
    </submittedName>
</protein>
<feature type="binding site" evidence="7">
    <location>
        <position position="125"/>
    </location>
    <ligand>
        <name>Zn(2+)</name>
        <dbReference type="ChEBI" id="CHEBI:29105"/>
    </ligand>
</feature>
<comment type="similarity">
    <text evidence="1">Belongs to the Fur family.</text>
</comment>
<keyword evidence="6" id="KW-0804">Transcription</keyword>
<keyword evidence="8" id="KW-0408">Iron</keyword>
<feature type="binding site" evidence="7">
    <location>
        <position position="122"/>
    </location>
    <ligand>
        <name>Zn(2+)</name>
        <dbReference type="ChEBI" id="CHEBI:29105"/>
    </ligand>
</feature>
<evidence type="ECO:0000256" key="1">
    <source>
        <dbReference type="ARBA" id="ARBA00007957"/>
    </source>
</evidence>
<evidence type="ECO:0000256" key="7">
    <source>
        <dbReference type="PIRSR" id="PIRSR602481-1"/>
    </source>
</evidence>
<dbReference type="Gene3D" id="3.30.1490.190">
    <property type="match status" value="1"/>
</dbReference>
<dbReference type="GO" id="GO:0000976">
    <property type="term" value="F:transcription cis-regulatory region binding"/>
    <property type="evidence" value="ECO:0007669"/>
    <property type="project" value="TreeGrafter"/>
</dbReference>
<evidence type="ECO:0000256" key="5">
    <source>
        <dbReference type="ARBA" id="ARBA00023125"/>
    </source>
</evidence>
<evidence type="ECO:0000313" key="11">
    <source>
        <dbReference type="Proteomes" id="UP000321567"/>
    </source>
</evidence>
<evidence type="ECO:0000256" key="8">
    <source>
        <dbReference type="PIRSR" id="PIRSR602481-2"/>
    </source>
</evidence>
<evidence type="ECO:0000256" key="6">
    <source>
        <dbReference type="ARBA" id="ARBA00023163"/>
    </source>
</evidence>
<proteinExistence type="inferred from homology"/>
<keyword evidence="11" id="KW-1185">Reference proteome</keyword>
<dbReference type="OrthoDB" id="9801127at2"/>
<reference evidence="10 11" key="1">
    <citation type="submission" date="2019-07" db="EMBL/GenBank/DDBJ databases">
        <title>Whole genome shotgun sequence of Rhodospirillum oryzae NBRC 107573.</title>
        <authorList>
            <person name="Hosoyama A."/>
            <person name="Uohara A."/>
            <person name="Ohji S."/>
            <person name="Ichikawa N."/>
        </authorList>
    </citation>
    <scope>NUCLEOTIDE SEQUENCE [LARGE SCALE GENOMIC DNA]</scope>
    <source>
        <strain evidence="10 11">NBRC 107573</strain>
    </source>
</reference>
<keyword evidence="2" id="KW-0678">Repressor</keyword>
<feature type="binding site" evidence="7">
    <location>
        <position position="163"/>
    </location>
    <ligand>
        <name>Zn(2+)</name>
        <dbReference type="ChEBI" id="CHEBI:29105"/>
    </ligand>
</feature>
<keyword evidence="7" id="KW-0479">Metal-binding</keyword>
<dbReference type="InterPro" id="IPR002481">
    <property type="entry name" value="FUR"/>
</dbReference>
<keyword evidence="3 7" id="KW-0862">Zinc</keyword>
<dbReference type="InterPro" id="IPR036390">
    <property type="entry name" value="WH_DNA-bd_sf"/>
</dbReference>
<organism evidence="10 11">
    <name type="scientific">Pararhodospirillum oryzae</name>
    <dbReference type="NCBI Taxonomy" id="478448"/>
    <lineage>
        <taxon>Bacteria</taxon>
        <taxon>Pseudomonadati</taxon>
        <taxon>Pseudomonadota</taxon>
        <taxon>Alphaproteobacteria</taxon>
        <taxon>Rhodospirillales</taxon>
        <taxon>Rhodospirillaceae</taxon>
        <taxon>Pararhodospirillum</taxon>
    </lineage>
</organism>